<evidence type="ECO:0000313" key="2">
    <source>
        <dbReference type="EMBL" id="KAF2691495.1"/>
    </source>
</evidence>
<evidence type="ECO:0000313" key="3">
    <source>
        <dbReference type="Proteomes" id="UP000799291"/>
    </source>
</evidence>
<proteinExistence type="predicted"/>
<gene>
    <name evidence="2" type="ORF">K458DRAFT_425444</name>
</gene>
<organism evidence="2 3">
    <name type="scientific">Lentithecium fluviatile CBS 122367</name>
    <dbReference type="NCBI Taxonomy" id="1168545"/>
    <lineage>
        <taxon>Eukaryota</taxon>
        <taxon>Fungi</taxon>
        <taxon>Dikarya</taxon>
        <taxon>Ascomycota</taxon>
        <taxon>Pezizomycotina</taxon>
        <taxon>Dothideomycetes</taxon>
        <taxon>Pleosporomycetidae</taxon>
        <taxon>Pleosporales</taxon>
        <taxon>Massarineae</taxon>
        <taxon>Lentitheciaceae</taxon>
        <taxon>Lentithecium</taxon>
    </lineage>
</organism>
<dbReference type="AlphaFoldDB" id="A0A6G1JMZ4"/>
<dbReference type="InterPro" id="IPR035213">
    <property type="entry name" value="DUF5321"/>
</dbReference>
<name>A0A6G1JMZ4_9PLEO</name>
<dbReference type="EMBL" id="MU005569">
    <property type="protein sequence ID" value="KAF2691495.1"/>
    <property type="molecule type" value="Genomic_DNA"/>
</dbReference>
<accession>A0A6G1JMZ4</accession>
<feature type="region of interest" description="Disordered" evidence="1">
    <location>
        <begin position="171"/>
        <end position="193"/>
    </location>
</feature>
<sequence>MDSRTLLRQLLRTPHAYRTMMTTSLRPQTRAFALLSPQLSHPRHLTVPRLLQPSFWASMIPQPLKGRPQKPSRESNPATPFIVLGLLVGSQAIQMLWLKQERARDLRRAEAKIGILKEVIERVQAGEEVDVEKVLGSGDEVEEGEWAAVLKDIEEEELLFQSKKVRKALRQAAKEQEAQEKSSGGDQSATGEGAVKVEVVNGAKFY</sequence>
<evidence type="ECO:0000256" key="1">
    <source>
        <dbReference type="SAM" id="MobiDB-lite"/>
    </source>
</evidence>
<protein>
    <submittedName>
        <fullName evidence="2">Uncharacterized protein</fullName>
    </submittedName>
</protein>
<keyword evidence="3" id="KW-1185">Reference proteome</keyword>
<reference evidence="2" key="1">
    <citation type="journal article" date="2020" name="Stud. Mycol.">
        <title>101 Dothideomycetes genomes: a test case for predicting lifestyles and emergence of pathogens.</title>
        <authorList>
            <person name="Haridas S."/>
            <person name="Albert R."/>
            <person name="Binder M."/>
            <person name="Bloem J."/>
            <person name="Labutti K."/>
            <person name="Salamov A."/>
            <person name="Andreopoulos B."/>
            <person name="Baker S."/>
            <person name="Barry K."/>
            <person name="Bills G."/>
            <person name="Bluhm B."/>
            <person name="Cannon C."/>
            <person name="Castanera R."/>
            <person name="Culley D."/>
            <person name="Daum C."/>
            <person name="Ezra D."/>
            <person name="Gonzalez J."/>
            <person name="Henrissat B."/>
            <person name="Kuo A."/>
            <person name="Liang C."/>
            <person name="Lipzen A."/>
            <person name="Lutzoni F."/>
            <person name="Magnuson J."/>
            <person name="Mondo S."/>
            <person name="Nolan M."/>
            <person name="Ohm R."/>
            <person name="Pangilinan J."/>
            <person name="Park H.-J."/>
            <person name="Ramirez L."/>
            <person name="Alfaro M."/>
            <person name="Sun H."/>
            <person name="Tritt A."/>
            <person name="Yoshinaga Y."/>
            <person name="Zwiers L.-H."/>
            <person name="Turgeon B."/>
            <person name="Goodwin S."/>
            <person name="Spatafora J."/>
            <person name="Crous P."/>
            <person name="Grigoriev I."/>
        </authorList>
    </citation>
    <scope>NUCLEOTIDE SEQUENCE</scope>
    <source>
        <strain evidence="2">CBS 122367</strain>
    </source>
</reference>
<dbReference type="Proteomes" id="UP000799291">
    <property type="component" value="Unassembled WGS sequence"/>
</dbReference>
<feature type="compositionally biased region" description="Polar residues" evidence="1">
    <location>
        <begin position="181"/>
        <end position="190"/>
    </location>
</feature>
<dbReference type="OrthoDB" id="2253354at2759"/>
<dbReference type="Pfam" id="PF17254">
    <property type="entry name" value="DUF5321"/>
    <property type="match status" value="1"/>
</dbReference>